<dbReference type="GO" id="GO:0004222">
    <property type="term" value="F:metalloendopeptidase activity"/>
    <property type="evidence" value="ECO:0007669"/>
    <property type="project" value="TreeGrafter"/>
</dbReference>
<dbReference type="Gene3D" id="2.70.70.10">
    <property type="entry name" value="Glucose Permease (Domain IIA)"/>
    <property type="match status" value="1"/>
</dbReference>
<evidence type="ECO:0000313" key="4">
    <source>
        <dbReference type="Proteomes" id="UP000199698"/>
    </source>
</evidence>
<evidence type="ECO:0000313" key="3">
    <source>
        <dbReference type="EMBL" id="SCC24691.1"/>
    </source>
</evidence>
<sequence length="160" mass="18410">MLVIKVNAEDLRTSRNDYTLEFTDKDKKEIVQANNFNINADHFYLRYCHLNNKLADLNVGDKVKSGDLIGYTGDTGNAENVVNPHLHFEIAMNPIYNRSATNNEQKNKLGYKINPALFVNLQPIDEDEQEKVKDRRSTEKAAKEKAEREAKAKQQRTNKK</sequence>
<keyword evidence="4" id="KW-1185">Reference proteome</keyword>
<gene>
    <name evidence="3" type="ORF">GA0061080_10557</name>
</gene>
<protein>
    <submittedName>
        <fullName evidence="3">Peptidase family M23</fullName>
    </submittedName>
</protein>
<dbReference type="PANTHER" id="PTHR21666">
    <property type="entry name" value="PEPTIDASE-RELATED"/>
    <property type="match status" value="1"/>
</dbReference>
<dbReference type="InterPro" id="IPR050570">
    <property type="entry name" value="Cell_wall_metabolism_enzyme"/>
</dbReference>
<dbReference type="EMBL" id="FMBA01000055">
    <property type="protein sequence ID" value="SCC24691.1"/>
    <property type="molecule type" value="Genomic_DNA"/>
</dbReference>
<dbReference type="AlphaFoldDB" id="A0A1C4D086"/>
<name>A0A1C4D086_9GAMM</name>
<dbReference type="STRING" id="1798183.GA0061080_10557"/>
<reference evidence="4" key="1">
    <citation type="submission" date="2016-08" db="EMBL/GenBank/DDBJ databases">
        <authorList>
            <person name="Varghese N."/>
            <person name="Submissions Spin"/>
        </authorList>
    </citation>
    <scope>NUCLEOTIDE SEQUENCE [LARGE SCALE GENOMIC DNA]</scope>
    <source>
        <strain evidence="4">R-53144</strain>
    </source>
</reference>
<dbReference type="InterPro" id="IPR011055">
    <property type="entry name" value="Dup_hybrid_motif"/>
</dbReference>
<dbReference type="Pfam" id="PF01551">
    <property type="entry name" value="Peptidase_M23"/>
    <property type="match status" value="1"/>
</dbReference>
<evidence type="ECO:0000259" key="2">
    <source>
        <dbReference type="Pfam" id="PF01551"/>
    </source>
</evidence>
<dbReference type="RefSeq" id="WP_167349224.1">
    <property type="nucleotide sequence ID" value="NZ_FMBA01000055.1"/>
</dbReference>
<dbReference type="PANTHER" id="PTHR21666:SF270">
    <property type="entry name" value="MUREIN HYDROLASE ACTIVATOR ENVC"/>
    <property type="match status" value="1"/>
</dbReference>
<feature type="domain" description="M23ase beta-sheet core" evidence="2">
    <location>
        <begin position="40"/>
        <end position="92"/>
    </location>
</feature>
<dbReference type="CDD" id="cd12797">
    <property type="entry name" value="M23_peptidase"/>
    <property type="match status" value="1"/>
</dbReference>
<feature type="region of interest" description="Disordered" evidence="1">
    <location>
        <begin position="124"/>
        <end position="160"/>
    </location>
</feature>
<dbReference type="InterPro" id="IPR016047">
    <property type="entry name" value="M23ase_b-sheet_dom"/>
</dbReference>
<feature type="compositionally biased region" description="Basic and acidic residues" evidence="1">
    <location>
        <begin position="130"/>
        <end position="152"/>
    </location>
</feature>
<proteinExistence type="predicted"/>
<accession>A0A1C4D086</accession>
<dbReference type="SUPFAM" id="SSF51261">
    <property type="entry name" value="Duplicated hybrid motif"/>
    <property type="match status" value="1"/>
</dbReference>
<evidence type="ECO:0000256" key="1">
    <source>
        <dbReference type="SAM" id="MobiDB-lite"/>
    </source>
</evidence>
<organism evidence="3 4">
    <name type="scientific">Gilliamella intestini</name>
    <dbReference type="NCBI Taxonomy" id="1798183"/>
    <lineage>
        <taxon>Bacteria</taxon>
        <taxon>Pseudomonadati</taxon>
        <taxon>Pseudomonadota</taxon>
        <taxon>Gammaproteobacteria</taxon>
        <taxon>Orbales</taxon>
        <taxon>Orbaceae</taxon>
        <taxon>Gilliamella</taxon>
    </lineage>
</organism>
<dbReference type="Proteomes" id="UP000199698">
    <property type="component" value="Unassembled WGS sequence"/>
</dbReference>